<gene>
    <name evidence="5" type="ORF">NMOB1V02_LOCUS10497</name>
</gene>
<comment type="subcellular location">
    <subcellularLocation>
        <location evidence="1">Mitochondrion</location>
    </subcellularLocation>
</comment>
<name>A0A7R9GJ11_9CRUS</name>
<evidence type="ECO:0000256" key="4">
    <source>
        <dbReference type="SAM" id="MobiDB-lite"/>
    </source>
</evidence>
<keyword evidence="6" id="KW-1185">Reference proteome</keyword>
<protein>
    <submittedName>
        <fullName evidence="5">Uncharacterized protein</fullName>
    </submittedName>
</protein>
<dbReference type="EMBL" id="OA886491">
    <property type="protein sequence ID" value="CAD7282879.1"/>
    <property type="molecule type" value="Genomic_DNA"/>
</dbReference>
<sequence>MREGEEESSFCCVKPVKVRLKIRSIMALALRLTQRLATTRLGVVRMMSGEYGSGAGKGGGGGGSIRDAGGSFGKM</sequence>
<evidence type="ECO:0000256" key="2">
    <source>
        <dbReference type="ARBA" id="ARBA00010901"/>
    </source>
</evidence>
<proteinExistence type="inferred from homology"/>
<dbReference type="GO" id="GO:0005739">
    <property type="term" value="C:mitochondrion"/>
    <property type="evidence" value="ECO:0007669"/>
    <property type="project" value="UniProtKB-SubCell"/>
</dbReference>
<accession>A0A7R9GJ11</accession>
<feature type="non-terminal residue" evidence="5">
    <location>
        <position position="1"/>
    </location>
</feature>
<dbReference type="AlphaFoldDB" id="A0A7R9GJ11"/>
<dbReference type="GO" id="GO:0042030">
    <property type="term" value="F:ATPase inhibitor activity"/>
    <property type="evidence" value="ECO:0007669"/>
    <property type="project" value="InterPro"/>
</dbReference>
<dbReference type="Proteomes" id="UP000678499">
    <property type="component" value="Unassembled WGS sequence"/>
</dbReference>
<reference evidence="5" key="1">
    <citation type="submission" date="2020-11" db="EMBL/GenBank/DDBJ databases">
        <authorList>
            <person name="Tran Van P."/>
        </authorList>
    </citation>
    <scope>NUCLEOTIDE SEQUENCE</scope>
</reference>
<dbReference type="Pfam" id="PF04568">
    <property type="entry name" value="IATP"/>
    <property type="match status" value="1"/>
</dbReference>
<feature type="region of interest" description="Disordered" evidence="4">
    <location>
        <begin position="55"/>
        <end position="75"/>
    </location>
</feature>
<evidence type="ECO:0000313" key="5">
    <source>
        <dbReference type="EMBL" id="CAD7282879.1"/>
    </source>
</evidence>
<organism evidence="5">
    <name type="scientific">Notodromas monacha</name>
    <dbReference type="NCBI Taxonomy" id="399045"/>
    <lineage>
        <taxon>Eukaryota</taxon>
        <taxon>Metazoa</taxon>
        <taxon>Ecdysozoa</taxon>
        <taxon>Arthropoda</taxon>
        <taxon>Crustacea</taxon>
        <taxon>Oligostraca</taxon>
        <taxon>Ostracoda</taxon>
        <taxon>Podocopa</taxon>
        <taxon>Podocopida</taxon>
        <taxon>Cypridocopina</taxon>
        <taxon>Cypridoidea</taxon>
        <taxon>Cyprididae</taxon>
        <taxon>Notodromas</taxon>
    </lineage>
</organism>
<evidence type="ECO:0000256" key="1">
    <source>
        <dbReference type="ARBA" id="ARBA00004173"/>
    </source>
</evidence>
<evidence type="ECO:0000256" key="3">
    <source>
        <dbReference type="ARBA" id="ARBA00023128"/>
    </source>
</evidence>
<dbReference type="EMBL" id="CAJPEX010004454">
    <property type="protein sequence ID" value="CAG0923031.1"/>
    <property type="molecule type" value="Genomic_DNA"/>
</dbReference>
<evidence type="ECO:0000313" key="6">
    <source>
        <dbReference type="Proteomes" id="UP000678499"/>
    </source>
</evidence>
<dbReference type="InterPro" id="IPR007648">
    <property type="entry name" value="ATPase_inhibitor_mt"/>
</dbReference>
<comment type="similarity">
    <text evidence="2">Belongs to the ATPase inhibitor family.</text>
</comment>
<keyword evidence="3" id="KW-0496">Mitochondrion</keyword>